<keyword evidence="2" id="KW-1003">Cell membrane</keyword>
<keyword evidence="6 9" id="KW-0472">Membrane</keyword>
<dbReference type="CDD" id="cd00637">
    <property type="entry name" value="7tm_classA_rhodopsin-like"/>
    <property type="match status" value="1"/>
</dbReference>
<feature type="transmembrane region" description="Helical" evidence="9">
    <location>
        <begin position="153"/>
        <end position="174"/>
    </location>
</feature>
<evidence type="ECO:0000256" key="6">
    <source>
        <dbReference type="ARBA" id="ARBA00023136"/>
    </source>
</evidence>
<feature type="transmembrane region" description="Helical" evidence="9">
    <location>
        <begin position="34"/>
        <end position="59"/>
    </location>
</feature>
<evidence type="ECO:0000256" key="4">
    <source>
        <dbReference type="ARBA" id="ARBA00022989"/>
    </source>
</evidence>
<keyword evidence="3 9" id="KW-0812">Transmembrane</keyword>
<evidence type="ECO:0000256" key="7">
    <source>
        <dbReference type="ARBA" id="ARBA00023170"/>
    </source>
</evidence>
<keyword evidence="11" id="KW-1185">Reference proteome</keyword>
<sequence>MMDTTFVEIAMNKTLEELNTSIPNGAEDAVRSQVLWGVVGIIILLLGLSTNVFVIFAIVHSKQMRASPTYILIVNLSINNGPVHSLFLAFDCYGWFTGKWNLGEPFCAFIGCATFLVLASSGLCLMCITVQRYIYIVWFVKHITLCNPTTEKIVYVVCSITCYVLPLLILLPVLTGTVGKAGFDPYRQRCTILQSESAEFRNTFLVVFICFPNFSMIYCFTHISVSVFLNRRRMININQAVRHQAQKMRQNTKIAQMFGICYLSFVVAITPCFIVNVLQVDGALNSFYTEGTYVLIYSSSIVNPIVYALMNQTFRDAYKAMNLCRCFSVNRVAPVPLDTQRGSMPLSSVYVPQHA</sequence>
<dbReference type="OMA" id="RMININQ"/>
<organism evidence="11 12">
    <name type="scientific">Lingula anatina</name>
    <name type="common">Brachiopod</name>
    <name type="synonym">Lingula unguis</name>
    <dbReference type="NCBI Taxonomy" id="7574"/>
    <lineage>
        <taxon>Eukaryota</taxon>
        <taxon>Metazoa</taxon>
        <taxon>Spiralia</taxon>
        <taxon>Lophotrochozoa</taxon>
        <taxon>Brachiopoda</taxon>
        <taxon>Linguliformea</taxon>
        <taxon>Lingulata</taxon>
        <taxon>Lingulida</taxon>
        <taxon>Linguloidea</taxon>
        <taxon>Lingulidae</taxon>
        <taxon>Lingula</taxon>
    </lineage>
</organism>
<dbReference type="PRINTS" id="PR00237">
    <property type="entry name" value="GPCRRHODOPSN"/>
</dbReference>
<dbReference type="InterPro" id="IPR000276">
    <property type="entry name" value="GPCR_Rhodpsn"/>
</dbReference>
<evidence type="ECO:0000313" key="11">
    <source>
        <dbReference type="Proteomes" id="UP000085678"/>
    </source>
</evidence>
<proteinExistence type="predicted"/>
<dbReference type="Gene3D" id="1.20.1070.10">
    <property type="entry name" value="Rhodopsin 7-helix transmembrane proteins"/>
    <property type="match status" value="1"/>
</dbReference>
<keyword evidence="4 9" id="KW-1133">Transmembrane helix</keyword>
<accession>A0A1S3IJF1</accession>
<keyword evidence="7" id="KW-0675">Receptor</keyword>
<dbReference type="SUPFAM" id="SSF81321">
    <property type="entry name" value="Family A G protein-coupled receptor-like"/>
    <property type="match status" value="1"/>
</dbReference>
<evidence type="ECO:0000259" key="10">
    <source>
        <dbReference type="PROSITE" id="PS50262"/>
    </source>
</evidence>
<dbReference type="InterPro" id="IPR017452">
    <property type="entry name" value="GPCR_Rhodpsn_7TM"/>
</dbReference>
<dbReference type="Proteomes" id="UP000085678">
    <property type="component" value="Unplaced"/>
</dbReference>
<feature type="transmembrane region" description="Helical" evidence="9">
    <location>
        <begin position="204"/>
        <end position="229"/>
    </location>
</feature>
<evidence type="ECO:0000256" key="3">
    <source>
        <dbReference type="ARBA" id="ARBA00022692"/>
    </source>
</evidence>
<dbReference type="PROSITE" id="PS50262">
    <property type="entry name" value="G_PROTEIN_RECEP_F1_2"/>
    <property type="match status" value="1"/>
</dbReference>
<evidence type="ECO:0000256" key="5">
    <source>
        <dbReference type="ARBA" id="ARBA00023040"/>
    </source>
</evidence>
<feature type="transmembrane region" description="Helical" evidence="9">
    <location>
        <begin position="257"/>
        <end position="279"/>
    </location>
</feature>
<evidence type="ECO:0000256" key="1">
    <source>
        <dbReference type="ARBA" id="ARBA00004651"/>
    </source>
</evidence>
<dbReference type="PANTHER" id="PTHR24228">
    <property type="entry name" value="B2 BRADYKININ RECEPTOR/ANGIOTENSIN II RECEPTOR"/>
    <property type="match status" value="1"/>
</dbReference>
<name>A0A1S3IJF1_LINAN</name>
<reference evidence="12" key="1">
    <citation type="submission" date="2025-08" db="UniProtKB">
        <authorList>
            <consortium name="RefSeq"/>
        </authorList>
    </citation>
    <scope>IDENTIFICATION</scope>
    <source>
        <tissue evidence="12">Gonads</tissue>
    </source>
</reference>
<dbReference type="OrthoDB" id="10044919at2759"/>
<feature type="domain" description="G-protein coupled receptors family 1 profile" evidence="10">
    <location>
        <begin position="50"/>
        <end position="307"/>
    </location>
</feature>
<evidence type="ECO:0000313" key="12">
    <source>
        <dbReference type="RefSeq" id="XP_013398370.1"/>
    </source>
</evidence>
<evidence type="ECO:0000256" key="2">
    <source>
        <dbReference type="ARBA" id="ARBA00022475"/>
    </source>
</evidence>
<gene>
    <name evidence="12" type="primary">LOC106164874</name>
</gene>
<dbReference type="Pfam" id="PF00001">
    <property type="entry name" value="7tm_1"/>
    <property type="match status" value="1"/>
</dbReference>
<evidence type="ECO:0000256" key="9">
    <source>
        <dbReference type="SAM" id="Phobius"/>
    </source>
</evidence>
<dbReference type="GO" id="GO:0005886">
    <property type="term" value="C:plasma membrane"/>
    <property type="evidence" value="ECO:0007669"/>
    <property type="project" value="UniProtKB-SubCell"/>
</dbReference>
<dbReference type="PANTHER" id="PTHR24228:SF74">
    <property type="entry name" value="G-PROTEIN COUPLED RECEPTORS FAMILY 1 PROFILE DOMAIN-CONTAINING PROTEIN"/>
    <property type="match status" value="1"/>
</dbReference>
<dbReference type="RefSeq" id="XP_013398370.1">
    <property type="nucleotide sequence ID" value="XM_013542916.2"/>
</dbReference>
<dbReference type="InParanoid" id="A0A1S3IJF1"/>
<evidence type="ECO:0000256" key="8">
    <source>
        <dbReference type="ARBA" id="ARBA00023224"/>
    </source>
</evidence>
<feature type="transmembrane region" description="Helical" evidence="9">
    <location>
        <begin position="108"/>
        <end position="133"/>
    </location>
</feature>
<dbReference type="KEGG" id="lak:106164874"/>
<feature type="transmembrane region" description="Helical" evidence="9">
    <location>
        <begin position="291"/>
        <end position="310"/>
    </location>
</feature>
<dbReference type="GO" id="GO:0004930">
    <property type="term" value="F:G protein-coupled receptor activity"/>
    <property type="evidence" value="ECO:0007669"/>
    <property type="project" value="UniProtKB-KW"/>
</dbReference>
<feature type="transmembrane region" description="Helical" evidence="9">
    <location>
        <begin position="71"/>
        <end position="96"/>
    </location>
</feature>
<dbReference type="AlphaFoldDB" id="A0A1S3IJF1"/>
<dbReference type="GeneID" id="106164874"/>
<protein>
    <submittedName>
        <fullName evidence="12">G-protein coupled receptor moody-like</fullName>
    </submittedName>
</protein>
<comment type="subcellular location">
    <subcellularLocation>
        <location evidence="1">Cell membrane</location>
        <topology evidence="1">Multi-pass membrane protein</topology>
    </subcellularLocation>
</comment>
<keyword evidence="8" id="KW-0807">Transducer</keyword>
<keyword evidence="5" id="KW-0297">G-protein coupled receptor</keyword>